<accession>A0A938BNI5</accession>
<feature type="signal peptide" evidence="1">
    <location>
        <begin position="1"/>
        <end position="38"/>
    </location>
</feature>
<dbReference type="AlphaFoldDB" id="A0A938BNI5"/>
<feature type="non-terminal residue" evidence="2">
    <location>
        <position position="233"/>
    </location>
</feature>
<evidence type="ECO:0000313" key="3">
    <source>
        <dbReference type="Proteomes" id="UP000748308"/>
    </source>
</evidence>
<dbReference type="SUPFAM" id="SSF63411">
    <property type="entry name" value="LuxS/MPP-like metallohydrolase"/>
    <property type="match status" value="1"/>
</dbReference>
<comment type="caution">
    <text evidence="2">The sequence shown here is derived from an EMBL/GenBank/DDBJ whole genome shotgun (WGS) entry which is preliminary data.</text>
</comment>
<dbReference type="EMBL" id="VGIY01000597">
    <property type="protein sequence ID" value="MBM3319019.1"/>
    <property type="molecule type" value="Genomic_DNA"/>
</dbReference>
<gene>
    <name evidence="2" type="ORF">FJY75_14325</name>
</gene>
<dbReference type="GO" id="GO:0046872">
    <property type="term" value="F:metal ion binding"/>
    <property type="evidence" value="ECO:0007669"/>
    <property type="project" value="InterPro"/>
</dbReference>
<evidence type="ECO:0008006" key="4">
    <source>
        <dbReference type="Google" id="ProtNLM"/>
    </source>
</evidence>
<reference evidence="2" key="1">
    <citation type="submission" date="2019-03" db="EMBL/GenBank/DDBJ databases">
        <title>Lake Tanganyika Metagenome-Assembled Genomes (MAGs).</title>
        <authorList>
            <person name="Tran P."/>
        </authorList>
    </citation>
    <scope>NUCLEOTIDE SEQUENCE</scope>
    <source>
        <strain evidence="2">M_DeepCast_400m_m2_100</strain>
    </source>
</reference>
<dbReference type="InterPro" id="IPR011249">
    <property type="entry name" value="Metalloenz_LuxS/M16"/>
</dbReference>
<name>A0A938BNI5_UNCEI</name>
<dbReference type="Proteomes" id="UP000748308">
    <property type="component" value="Unassembled WGS sequence"/>
</dbReference>
<protein>
    <recommendedName>
        <fullName evidence="4">Peptidase M16 N-terminal domain-containing protein</fullName>
    </recommendedName>
</protein>
<organism evidence="2 3">
    <name type="scientific">Eiseniibacteriota bacterium</name>
    <dbReference type="NCBI Taxonomy" id="2212470"/>
    <lineage>
        <taxon>Bacteria</taxon>
        <taxon>Candidatus Eiseniibacteriota</taxon>
    </lineage>
</organism>
<proteinExistence type="predicted"/>
<evidence type="ECO:0000313" key="2">
    <source>
        <dbReference type="EMBL" id="MBM3319019.1"/>
    </source>
</evidence>
<keyword evidence="1" id="KW-0732">Signal</keyword>
<evidence type="ECO:0000256" key="1">
    <source>
        <dbReference type="SAM" id="SignalP"/>
    </source>
</evidence>
<dbReference type="Gene3D" id="3.30.830.10">
    <property type="entry name" value="Metalloenzyme, LuxS/M16 peptidase-like"/>
    <property type="match status" value="1"/>
</dbReference>
<sequence>MSRFIDALHSISPARRALHAPLLAAGLALSPAALPALASSAPAGDLESLRPGDTLRDFRLLYLYEGPTGRADGARFACARHGFLVDMLRIQSVPQAFIWIKTVPDSDRGEPHACEHLLLGKGRRGRYAAALEDMALANSSAFTSQLRTCYHFNTIAGIETFYEICEAKLRALLHPDFSDEEIRREVCHLGVTADPLTGRLSLEEKGTVYTEMVSSFEKPWYHVFDPLEKLVYG</sequence>
<feature type="chain" id="PRO_5036748105" description="Peptidase M16 N-terminal domain-containing protein" evidence="1">
    <location>
        <begin position="39"/>
        <end position="233"/>
    </location>
</feature>